<feature type="transmembrane region" description="Helical" evidence="1">
    <location>
        <begin position="16"/>
        <end position="38"/>
    </location>
</feature>
<keyword evidence="1" id="KW-1133">Transmembrane helix</keyword>
<organism evidence="2 3">
    <name type="scientific">Pegethrix bostrychoides GSE-TBD4-15B</name>
    <dbReference type="NCBI Taxonomy" id="2839662"/>
    <lineage>
        <taxon>Bacteria</taxon>
        <taxon>Bacillati</taxon>
        <taxon>Cyanobacteriota</taxon>
        <taxon>Cyanophyceae</taxon>
        <taxon>Oculatellales</taxon>
        <taxon>Oculatellaceae</taxon>
        <taxon>Pegethrix</taxon>
    </lineage>
</organism>
<proteinExistence type="predicted"/>
<dbReference type="PANTHER" id="PTHR23528">
    <property type="match status" value="1"/>
</dbReference>
<feature type="transmembrane region" description="Helical" evidence="1">
    <location>
        <begin position="118"/>
        <end position="137"/>
    </location>
</feature>
<feature type="transmembrane region" description="Helical" evidence="1">
    <location>
        <begin position="157"/>
        <end position="176"/>
    </location>
</feature>
<evidence type="ECO:0000256" key="1">
    <source>
        <dbReference type="SAM" id="Phobius"/>
    </source>
</evidence>
<keyword evidence="1" id="KW-0812">Transmembrane</keyword>
<feature type="transmembrane region" description="Helical" evidence="1">
    <location>
        <begin position="265"/>
        <end position="286"/>
    </location>
</feature>
<feature type="transmembrane region" description="Helical" evidence="1">
    <location>
        <begin position="348"/>
        <end position="369"/>
    </location>
</feature>
<dbReference type="EMBL" id="JAHHHV010000068">
    <property type="protein sequence ID" value="MBW4466522.1"/>
    <property type="molecule type" value="Genomic_DNA"/>
</dbReference>
<feature type="transmembrane region" description="Helical" evidence="1">
    <location>
        <begin position="89"/>
        <end position="112"/>
    </location>
</feature>
<evidence type="ECO:0000313" key="3">
    <source>
        <dbReference type="Proteomes" id="UP000707356"/>
    </source>
</evidence>
<dbReference type="SUPFAM" id="SSF103473">
    <property type="entry name" value="MFS general substrate transporter"/>
    <property type="match status" value="1"/>
</dbReference>
<evidence type="ECO:0000313" key="2">
    <source>
        <dbReference type="EMBL" id="MBW4466522.1"/>
    </source>
</evidence>
<protein>
    <recommendedName>
        <fullName evidence="4">MFS transporter</fullName>
    </recommendedName>
</protein>
<feature type="transmembrane region" description="Helical" evidence="1">
    <location>
        <begin position="293"/>
        <end position="310"/>
    </location>
</feature>
<feature type="transmembrane region" description="Helical" evidence="1">
    <location>
        <begin position="316"/>
        <end position="336"/>
    </location>
</feature>
<evidence type="ECO:0008006" key="4">
    <source>
        <dbReference type="Google" id="ProtNLM"/>
    </source>
</evidence>
<feature type="transmembrane region" description="Helical" evidence="1">
    <location>
        <begin position="182"/>
        <end position="202"/>
    </location>
</feature>
<accession>A0A951PB82</accession>
<comment type="caution">
    <text evidence="2">The sequence shown here is derived from an EMBL/GenBank/DDBJ whole genome shotgun (WGS) entry which is preliminary data.</text>
</comment>
<dbReference type="GO" id="GO:0022857">
    <property type="term" value="F:transmembrane transporter activity"/>
    <property type="evidence" value="ECO:0007669"/>
    <property type="project" value="InterPro"/>
</dbReference>
<sequence length="403" mass="42459">MTTFNQTEVYLVPRRLLWLSVCALAALYGTFSLGWMIYRVHLPAQMTQLGFSEQAVPLLLLVEALLTIAVEPWAGAISDHTHRQQQSRWPLIFWGVVLSSLLFVVFSTQVSFIASTLITRWAIVLLLLAWAVAMSLFRSPALALLRSFAPTEKLPQAASLLTLAFGLTAAATPLASPLVLKLGLTLSFTLAAILILAAALWLRSSLPAVPASPASSPNLVLQPVRFGSLARIFGLGFATMLAFRLAVETFPKLLKAQIPGIQPPLFVGLLLITLGLAALPIGKLALRQGNSRIMQLGVAVATLFLLLMPFCQSAGLAVVNAIGLGLGFSAIWNGVLPAALMQVSVDRAGLGVGMLFAGVAAAASLMLGLLSKPGVLSPAAAIGLGIVALVGIGLDRQYSPTAD</sequence>
<feature type="transmembrane region" description="Helical" evidence="1">
    <location>
        <begin position="223"/>
        <end position="245"/>
    </location>
</feature>
<feature type="transmembrane region" description="Helical" evidence="1">
    <location>
        <begin position="58"/>
        <end position="77"/>
    </location>
</feature>
<dbReference type="AlphaFoldDB" id="A0A951PB82"/>
<reference evidence="2" key="1">
    <citation type="submission" date="2021-05" db="EMBL/GenBank/DDBJ databases">
        <authorList>
            <person name="Pietrasiak N."/>
            <person name="Ward R."/>
            <person name="Stajich J.E."/>
            <person name="Kurbessoian T."/>
        </authorList>
    </citation>
    <scope>NUCLEOTIDE SEQUENCE</scope>
    <source>
        <strain evidence="2">GSE-TBD4-15B</strain>
    </source>
</reference>
<reference evidence="2" key="2">
    <citation type="journal article" date="2022" name="Microbiol. Resour. Announc.">
        <title>Metagenome Sequencing to Explore Phylogenomics of Terrestrial Cyanobacteria.</title>
        <authorList>
            <person name="Ward R.D."/>
            <person name="Stajich J.E."/>
            <person name="Johansen J.R."/>
            <person name="Huntemann M."/>
            <person name="Clum A."/>
            <person name="Foster B."/>
            <person name="Foster B."/>
            <person name="Roux S."/>
            <person name="Palaniappan K."/>
            <person name="Varghese N."/>
            <person name="Mukherjee S."/>
            <person name="Reddy T.B.K."/>
            <person name="Daum C."/>
            <person name="Copeland A."/>
            <person name="Chen I.A."/>
            <person name="Ivanova N.N."/>
            <person name="Kyrpides N.C."/>
            <person name="Shapiro N."/>
            <person name="Eloe-Fadrosh E.A."/>
            <person name="Pietrasiak N."/>
        </authorList>
    </citation>
    <scope>NUCLEOTIDE SEQUENCE</scope>
    <source>
        <strain evidence="2">GSE-TBD4-15B</strain>
    </source>
</reference>
<dbReference type="InterPro" id="IPR036259">
    <property type="entry name" value="MFS_trans_sf"/>
</dbReference>
<dbReference type="Gene3D" id="1.20.1250.20">
    <property type="entry name" value="MFS general substrate transporter like domains"/>
    <property type="match status" value="1"/>
</dbReference>
<keyword evidence="1" id="KW-0472">Membrane</keyword>
<dbReference type="Pfam" id="PF07690">
    <property type="entry name" value="MFS_1"/>
    <property type="match status" value="1"/>
</dbReference>
<name>A0A951PB82_9CYAN</name>
<dbReference type="PANTHER" id="PTHR23528:SF1">
    <property type="entry name" value="MAJOR FACILITATOR SUPERFAMILY (MFS) PROFILE DOMAIN-CONTAINING PROTEIN"/>
    <property type="match status" value="1"/>
</dbReference>
<feature type="transmembrane region" description="Helical" evidence="1">
    <location>
        <begin position="375"/>
        <end position="394"/>
    </location>
</feature>
<dbReference type="InterPro" id="IPR011701">
    <property type="entry name" value="MFS"/>
</dbReference>
<gene>
    <name evidence="2" type="ORF">KME07_13945</name>
</gene>
<dbReference type="Proteomes" id="UP000707356">
    <property type="component" value="Unassembled WGS sequence"/>
</dbReference>